<comment type="similarity">
    <text evidence="5">Belongs to the SAT4 family.</text>
</comment>
<sequence>MGGLEPRGGGGGNVGGDRGPVLIRILWSLTALAGITAALRVVVRVRNRMFGWDDIFMILAMLCFLGWTIVLTLYAQKGGSMHIQHVAETGPDNVANVLFLNWLSQVFGILGVAAGKISVAALLLAIIRLTELRWQRVFLWIVPVTLASLVAIACSTLTFAQCTPANALWDQRVIGGKCIDPHVMSSFGTFTGAFNTFTDASLAIVPATIFWQLTNKTTEKMQLTIVFGLNILTSICSGIKTQYLAELANRTDQTWATYDIFVWVTGELFLMIVCGTIPTLHAVLTWLRRAANRFKSFLVIKSLDQNDPHVGSRKASAPLTLDGDDDKDKDKIEAEQLAELRARAHLSIKTKTTVERVDLYTDNSDGLFEDKNGVRVDMMYDVRRESRPNSAVPPAERRGDHS</sequence>
<dbReference type="GO" id="GO:0016020">
    <property type="term" value="C:membrane"/>
    <property type="evidence" value="ECO:0007669"/>
    <property type="project" value="UniProtKB-SubCell"/>
</dbReference>
<dbReference type="EMBL" id="JH725157">
    <property type="protein sequence ID" value="EJP67383.1"/>
    <property type="molecule type" value="Genomic_DNA"/>
</dbReference>
<evidence type="ECO:0000256" key="2">
    <source>
        <dbReference type="ARBA" id="ARBA00022692"/>
    </source>
</evidence>
<name>J5JQU1_BEAB2</name>
<dbReference type="InterPro" id="IPR049326">
    <property type="entry name" value="Rhodopsin_dom_fungi"/>
</dbReference>
<feature type="transmembrane region" description="Helical" evidence="7">
    <location>
        <begin position="21"/>
        <end position="43"/>
    </location>
</feature>
<dbReference type="InterPro" id="IPR052337">
    <property type="entry name" value="SAT4-like"/>
</dbReference>
<evidence type="ECO:0000256" key="5">
    <source>
        <dbReference type="ARBA" id="ARBA00038359"/>
    </source>
</evidence>
<accession>J5JQU1</accession>
<keyword evidence="10" id="KW-1185">Reference proteome</keyword>
<dbReference type="GeneID" id="19886969"/>
<reference evidence="9 10" key="1">
    <citation type="journal article" date="2012" name="Sci. Rep.">
        <title>Genomic perspectives on the evolution of fungal entomopathogenicity in Beauveria bassiana.</title>
        <authorList>
            <person name="Xiao G."/>
            <person name="Ying S.H."/>
            <person name="Zheng P."/>
            <person name="Wang Z.L."/>
            <person name="Zhang S."/>
            <person name="Xie X.Q."/>
            <person name="Shang Y."/>
            <person name="St Leger R.J."/>
            <person name="Zhao G.P."/>
            <person name="Wang C."/>
            <person name="Feng M.G."/>
        </authorList>
    </citation>
    <scope>NUCLEOTIDE SEQUENCE [LARGE SCALE GENOMIC DNA]</scope>
    <source>
        <strain evidence="9 10">ARSEF 2860</strain>
    </source>
</reference>
<keyword evidence="2 7" id="KW-0812">Transmembrane</keyword>
<feature type="transmembrane region" description="Helical" evidence="7">
    <location>
        <begin position="102"/>
        <end position="125"/>
    </location>
</feature>
<dbReference type="RefSeq" id="XP_008597276.1">
    <property type="nucleotide sequence ID" value="XM_008599054.1"/>
</dbReference>
<dbReference type="InParanoid" id="J5JQU1"/>
<dbReference type="PANTHER" id="PTHR33048:SF146">
    <property type="entry name" value="INTEGRAL MEMBRANE PROTEIN"/>
    <property type="match status" value="1"/>
</dbReference>
<dbReference type="Pfam" id="PF20684">
    <property type="entry name" value="Fung_rhodopsin"/>
    <property type="match status" value="1"/>
</dbReference>
<feature type="transmembrane region" description="Helical" evidence="7">
    <location>
        <begin position="260"/>
        <end position="287"/>
    </location>
</feature>
<evidence type="ECO:0000256" key="6">
    <source>
        <dbReference type="SAM" id="MobiDB-lite"/>
    </source>
</evidence>
<evidence type="ECO:0000256" key="7">
    <source>
        <dbReference type="SAM" id="Phobius"/>
    </source>
</evidence>
<organism evidence="9 10">
    <name type="scientific">Beauveria bassiana (strain ARSEF 2860)</name>
    <name type="common">White muscardine disease fungus</name>
    <name type="synonym">Tritirachium shiotae</name>
    <dbReference type="NCBI Taxonomy" id="655819"/>
    <lineage>
        <taxon>Eukaryota</taxon>
        <taxon>Fungi</taxon>
        <taxon>Dikarya</taxon>
        <taxon>Ascomycota</taxon>
        <taxon>Pezizomycotina</taxon>
        <taxon>Sordariomycetes</taxon>
        <taxon>Hypocreomycetidae</taxon>
        <taxon>Hypocreales</taxon>
        <taxon>Cordycipitaceae</taxon>
        <taxon>Beauveria</taxon>
    </lineage>
</organism>
<evidence type="ECO:0000256" key="1">
    <source>
        <dbReference type="ARBA" id="ARBA00004141"/>
    </source>
</evidence>
<feature type="domain" description="Rhodopsin" evidence="8">
    <location>
        <begin position="39"/>
        <end position="284"/>
    </location>
</feature>
<keyword evidence="3 7" id="KW-1133">Transmembrane helix</keyword>
<feature type="transmembrane region" description="Helical" evidence="7">
    <location>
        <begin position="55"/>
        <end position="75"/>
    </location>
</feature>
<proteinExistence type="inferred from homology"/>
<keyword evidence="4 7" id="KW-0472">Membrane</keyword>
<dbReference type="STRING" id="655819.J5JQU1"/>
<feature type="transmembrane region" description="Helical" evidence="7">
    <location>
        <begin position="190"/>
        <end position="211"/>
    </location>
</feature>
<feature type="transmembrane region" description="Helical" evidence="7">
    <location>
        <begin position="137"/>
        <end position="160"/>
    </location>
</feature>
<protein>
    <submittedName>
        <fullName evidence="9">Integral membrane protein</fullName>
    </submittedName>
</protein>
<comment type="subcellular location">
    <subcellularLocation>
        <location evidence="1">Membrane</location>
        <topology evidence="1">Multi-pass membrane protein</topology>
    </subcellularLocation>
</comment>
<evidence type="ECO:0000313" key="10">
    <source>
        <dbReference type="Proteomes" id="UP000002762"/>
    </source>
</evidence>
<evidence type="ECO:0000259" key="8">
    <source>
        <dbReference type="Pfam" id="PF20684"/>
    </source>
</evidence>
<feature type="region of interest" description="Disordered" evidence="6">
    <location>
        <begin position="382"/>
        <end position="402"/>
    </location>
</feature>
<evidence type="ECO:0000256" key="3">
    <source>
        <dbReference type="ARBA" id="ARBA00022989"/>
    </source>
</evidence>
<dbReference type="AlphaFoldDB" id="J5JQU1"/>
<dbReference type="PANTHER" id="PTHR33048">
    <property type="entry name" value="PTH11-LIKE INTEGRAL MEMBRANE PROTEIN (AFU_ORTHOLOGUE AFUA_5G11245)"/>
    <property type="match status" value="1"/>
</dbReference>
<evidence type="ECO:0000256" key="4">
    <source>
        <dbReference type="ARBA" id="ARBA00023136"/>
    </source>
</evidence>
<gene>
    <name evidence="9" type="ORF">BBA_03957</name>
</gene>
<dbReference type="Proteomes" id="UP000002762">
    <property type="component" value="Unassembled WGS sequence"/>
</dbReference>
<dbReference type="HOGENOM" id="CLU_028200_3_7_1"/>
<dbReference type="OrthoDB" id="5429740at2759"/>
<feature type="region of interest" description="Disordered" evidence="6">
    <location>
        <begin position="308"/>
        <end position="328"/>
    </location>
</feature>
<feature type="transmembrane region" description="Helical" evidence="7">
    <location>
        <begin position="223"/>
        <end position="240"/>
    </location>
</feature>
<evidence type="ECO:0000313" key="9">
    <source>
        <dbReference type="EMBL" id="EJP67383.1"/>
    </source>
</evidence>